<reference evidence="2" key="1">
    <citation type="submission" date="2017-02" db="EMBL/GenBank/DDBJ databases">
        <authorList>
            <person name="Varghese N."/>
            <person name="Submissions S."/>
        </authorList>
    </citation>
    <scope>NUCLEOTIDE SEQUENCE [LARGE SCALE GENOMIC DNA]</scope>
    <source>
        <strain evidence="2">DSM 24091</strain>
    </source>
</reference>
<proteinExistence type="predicted"/>
<organism evidence="1 2">
    <name type="scientific">Sphingobacterium nematocida</name>
    <dbReference type="NCBI Taxonomy" id="1513896"/>
    <lineage>
        <taxon>Bacteria</taxon>
        <taxon>Pseudomonadati</taxon>
        <taxon>Bacteroidota</taxon>
        <taxon>Sphingobacteriia</taxon>
        <taxon>Sphingobacteriales</taxon>
        <taxon>Sphingobacteriaceae</taxon>
        <taxon>Sphingobacterium</taxon>
    </lineage>
</organism>
<protein>
    <submittedName>
        <fullName evidence="1">Uncharacterized protein</fullName>
    </submittedName>
</protein>
<evidence type="ECO:0000313" key="1">
    <source>
        <dbReference type="EMBL" id="SKC10958.1"/>
    </source>
</evidence>
<dbReference type="Proteomes" id="UP000190150">
    <property type="component" value="Unassembled WGS sequence"/>
</dbReference>
<name>A0A1T5GRG6_9SPHI</name>
<accession>A0A1T5GRG6</accession>
<keyword evidence="2" id="KW-1185">Reference proteome</keyword>
<dbReference type="EMBL" id="FUZF01000031">
    <property type="protein sequence ID" value="SKC10958.1"/>
    <property type="molecule type" value="Genomic_DNA"/>
</dbReference>
<dbReference type="STRING" id="1513896.SAMN05660841_04300"/>
<sequence>MLEAGSFKRFLLTTNDFKYYLFIYGRKAHLIVTYLIFDLCFNAECLSNHGLFFMATNR</sequence>
<gene>
    <name evidence="1" type="ORF">SAMN05660841_04300</name>
</gene>
<dbReference type="AlphaFoldDB" id="A0A1T5GRG6"/>
<evidence type="ECO:0000313" key="2">
    <source>
        <dbReference type="Proteomes" id="UP000190150"/>
    </source>
</evidence>